<protein>
    <submittedName>
        <fullName evidence="1">Uncharacterized protein</fullName>
    </submittedName>
</protein>
<gene>
    <name evidence="1" type="ORF">SAMN05661086_02543</name>
</gene>
<dbReference type="EMBL" id="FOYZ01000009">
    <property type="protein sequence ID" value="SFR92386.1"/>
    <property type="molecule type" value="Genomic_DNA"/>
</dbReference>
<evidence type="ECO:0000313" key="1">
    <source>
        <dbReference type="EMBL" id="SFR92386.1"/>
    </source>
</evidence>
<name>A0A1I6KME8_9FIRM</name>
<organism evidence="1 2">
    <name type="scientific">Anaeromicropila populeti</name>
    <dbReference type="NCBI Taxonomy" id="37658"/>
    <lineage>
        <taxon>Bacteria</taxon>
        <taxon>Bacillati</taxon>
        <taxon>Bacillota</taxon>
        <taxon>Clostridia</taxon>
        <taxon>Lachnospirales</taxon>
        <taxon>Lachnospiraceae</taxon>
        <taxon>Anaeromicropila</taxon>
    </lineage>
</organism>
<dbReference type="Proteomes" id="UP000199659">
    <property type="component" value="Unassembled WGS sequence"/>
</dbReference>
<dbReference type="OrthoDB" id="249246at2"/>
<sequence>MEIDEQIIEMKKLQKKEQYHSIYTGMYIKDEVIHFSPIHLFRDKIKIYSPDQFIDMPLSVAKFKYPSEQRPEIIKTSLDTATNMAFNLLNIPLKPNETKNMTAQYKTIFKNMNPSYQFFDEAVENIGNTTVSWFDFKSYAMDDQLYNLLFITTAAGMTLHGIFNCVFGDYAEWKEAFHQMMMSVEDLTERKG</sequence>
<evidence type="ECO:0000313" key="2">
    <source>
        <dbReference type="Proteomes" id="UP000199659"/>
    </source>
</evidence>
<keyword evidence="2" id="KW-1185">Reference proteome</keyword>
<dbReference type="AlphaFoldDB" id="A0A1I6KME8"/>
<dbReference type="STRING" id="37658.SAMN05661086_02543"/>
<dbReference type="RefSeq" id="WP_092561347.1">
    <property type="nucleotide sequence ID" value="NZ_FOYZ01000009.1"/>
</dbReference>
<accession>A0A1I6KME8</accession>
<proteinExistence type="predicted"/>
<reference evidence="1 2" key="1">
    <citation type="submission" date="2016-10" db="EMBL/GenBank/DDBJ databases">
        <authorList>
            <person name="de Groot N.N."/>
        </authorList>
    </citation>
    <scope>NUCLEOTIDE SEQUENCE [LARGE SCALE GENOMIC DNA]</scope>
    <source>
        <strain evidence="1 2">743A</strain>
    </source>
</reference>